<evidence type="ECO:0000313" key="1">
    <source>
        <dbReference type="EMBL" id="TWU45267.1"/>
    </source>
</evidence>
<dbReference type="EMBL" id="SJPY01000001">
    <property type="protein sequence ID" value="TWU45267.1"/>
    <property type="molecule type" value="Genomic_DNA"/>
</dbReference>
<dbReference type="RefSeq" id="WP_146598000.1">
    <property type="nucleotide sequence ID" value="NZ_SJPY01000001.1"/>
</dbReference>
<dbReference type="Proteomes" id="UP000315471">
    <property type="component" value="Unassembled WGS sequence"/>
</dbReference>
<dbReference type="OrthoDB" id="9806342at2"/>
<accession>A0A5C6EBF0</accession>
<dbReference type="SUPFAM" id="SSF88713">
    <property type="entry name" value="Glycoside hydrolase/deacetylase"/>
    <property type="match status" value="1"/>
</dbReference>
<organism evidence="1 2">
    <name type="scientific">Novipirellula aureliae</name>
    <dbReference type="NCBI Taxonomy" id="2527966"/>
    <lineage>
        <taxon>Bacteria</taxon>
        <taxon>Pseudomonadati</taxon>
        <taxon>Planctomycetota</taxon>
        <taxon>Planctomycetia</taxon>
        <taxon>Pirellulales</taxon>
        <taxon>Pirellulaceae</taxon>
        <taxon>Novipirellula</taxon>
    </lineage>
</organism>
<comment type="caution">
    <text evidence="1">The sequence shown here is derived from an EMBL/GenBank/DDBJ whole genome shotgun (WGS) entry which is preliminary data.</text>
</comment>
<name>A0A5C6EBF0_9BACT</name>
<dbReference type="Gene3D" id="3.20.20.370">
    <property type="entry name" value="Glycoside hydrolase/deacetylase"/>
    <property type="match status" value="1"/>
</dbReference>
<evidence type="ECO:0008006" key="3">
    <source>
        <dbReference type="Google" id="ProtNLM"/>
    </source>
</evidence>
<dbReference type="AlphaFoldDB" id="A0A5C6EBF0"/>
<gene>
    <name evidence="1" type="ORF">Q31b_04380</name>
</gene>
<evidence type="ECO:0000313" key="2">
    <source>
        <dbReference type="Proteomes" id="UP000315471"/>
    </source>
</evidence>
<dbReference type="InterPro" id="IPR011330">
    <property type="entry name" value="Glyco_hydro/deAcase_b/a-brl"/>
</dbReference>
<reference evidence="1 2" key="1">
    <citation type="submission" date="2019-02" db="EMBL/GenBank/DDBJ databases">
        <title>Deep-cultivation of Planctomycetes and their phenomic and genomic characterization uncovers novel biology.</title>
        <authorList>
            <person name="Wiegand S."/>
            <person name="Jogler M."/>
            <person name="Boedeker C."/>
            <person name="Pinto D."/>
            <person name="Vollmers J."/>
            <person name="Rivas-Marin E."/>
            <person name="Kohn T."/>
            <person name="Peeters S.H."/>
            <person name="Heuer A."/>
            <person name="Rast P."/>
            <person name="Oberbeckmann S."/>
            <person name="Bunk B."/>
            <person name="Jeske O."/>
            <person name="Meyerdierks A."/>
            <person name="Storesund J.E."/>
            <person name="Kallscheuer N."/>
            <person name="Luecker S."/>
            <person name="Lage O.M."/>
            <person name="Pohl T."/>
            <person name="Merkel B.J."/>
            <person name="Hornburger P."/>
            <person name="Mueller R.-W."/>
            <person name="Bruemmer F."/>
            <person name="Labrenz M."/>
            <person name="Spormann A.M."/>
            <person name="Op Den Camp H."/>
            <person name="Overmann J."/>
            <person name="Amann R."/>
            <person name="Jetten M.S.M."/>
            <person name="Mascher T."/>
            <person name="Medema M.H."/>
            <person name="Devos D.P."/>
            <person name="Kaster A.-K."/>
            <person name="Ovreas L."/>
            <person name="Rohde M."/>
            <person name="Galperin M.Y."/>
            <person name="Jogler C."/>
        </authorList>
    </citation>
    <scope>NUCLEOTIDE SEQUENCE [LARGE SCALE GENOMIC DNA]</scope>
    <source>
        <strain evidence="1 2">Q31b</strain>
    </source>
</reference>
<dbReference type="GO" id="GO:0005975">
    <property type="term" value="P:carbohydrate metabolic process"/>
    <property type="evidence" value="ECO:0007669"/>
    <property type="project" value="InterPro"/>
</dbReference>
<keyword evidence="2" id="KW-1185">Reference proteome</keyword>
<sequence length="372" mass="43185">MTREQTTSFEQGDVATLGARFVFDGPVGEVLRRRFIEDRDNETLGSKFRLYYRFRPLLPIFVRQWLQKWRNQSIKVPPSWYIPSGMVSDLQAAIEQNSDCRVIHPWPDRFEMAVSLTHDVETKQGMQGIERIAKMEEDRGLRSAWNLVPYKYKVDLGFVRELKQRGHEVGVQGYNHDGRLFESKRMFQRRIGPINESIRAYGAKGFRSPMVHRNLAWMQQLDIDYDTSTFDIDPFQAMPGGVGSVWPIIVGKFVELPYTQPQDHTLLVSLGEQSPQIWIDKFQFLRKLAGMAMVITHPDYLDSAARLDVYREYLDFVAEQTDCWNALPHEITTWWRNRDKMSIVGEGDSSRIVGAGSERARVVQLCDFRVDP</sequence>
<proteinExistence type="predicted"/>
<protein>
    <recommendedName>
        <fullName evidence="3">Polysaccharide deacetylase</fullName>
    </recommendedName>
</protein>